<keyword evidence="2" id="KW-1185">Reference proteome</keyword>
<dbReference type="Proteomes" id="UP000183832">
    <property type="component" value="Unassembled WGS sequence"/>
</dbReference>
<reference evidence="1 2" key="1">
    <citation type="submission" date="2015-04" db="EMBL/GenBank/DDBJ databases">
        <authorList>
            <person name="Syromyatnikov M.Y."/>
            <person name="Popov V.N."/>
        </authorList>
    </citation>
    <scope>NUCLEOTIDE SEQUENCE [LARGE SCALE GENOMIC DNA]</scope>
</reference>
<protein>
    <submittedName>
        <fullName evidence="1">CLUMA_CG008876, isoform A</fullName>
    </submittedName>
</protein>
<organism evidence="1 2">
    <name type="scientific">Clunio marinus</name>
    <dbReference type="NCBI Taxonomy" id="568069"/>
    <lineage>
        <taxon>Eukaryota</taxon>
        <taxon>Metazoa</taxon>
        <taxon>Ecdysozoa</taxon>
        <taxon>Arthropoda</taxon>
        <taxon>Hexapoda</taxon>
        <taxon>Insecta</taxon>
        <taxon>Pterygota</taxon>
        <taxon>Neoptera</taxon>
        <taxon>Endopterygota</taxon>
        <taxon>Diptera</taxon>
        <taxon>Nematocera</taxon>
        <taxon>Chironomoidea</taxon>
        <taxon>Chironomidae</taxon>
        <taxon>Clunio</taxon>
    </lineage>
</organism>
<evidence type="ECO:0000313" key="2">
    <source>
        <dbReference type="Proteomes" id="UP000183832"/>
    </source>
</evidence>
<gene>
    <name evidence="1" type="ORF">CLUMA_CG008876</name>
</gene>
<dbReference type="AlphaFoldDB" id="A0A1J1I6F9"/>
<name>A0A1J1I6F9_9DIPT</name>
<dbReference type="EMBL" id="CVRI01000041">
    <property type="protein sequence ID" value="CRK95314.1"/>
    <property type="molecule type" value="Genomic_DNA"/>
</dbReference>
<sequence length="80" mass="9546">MFYGEMEFLKVLSIAWEVCAYENRENLWFQFFFFLCFKESISFVNWDAFKVSLSSFKTSCRTICVYYEAENGHKGYPSLA</sequence>
<accession>A0A1J1I6F9</accession>
<evidence type="ECO:0000313" key="1">
    <source>
        <dbReference type="EMBL" id="CRK95314.1"/>
    </source>
</evidence>
<proteinExistence type="predicted"/>